<keyword evidence="4" id="KW-1185">Reference proteome</keyword>
<dbReference type="Pfam" id="PF10881">
    <property type="entry name" value="DUF2726"/>
    <property type="match status" value="1"/>
</dbReference>
<evidence type="ECO:0000313" key="4">
    <source>
        <dbReference type="Proteomes" id="UP001596084"/>
    </source>
</evidence>
<evidence type="ECO:0000256" key="1">
    <source>
        <dbReference type="SAM" id="Phobius"/>
    </source>
</evidence>
<dbReference type="EMBL" id="JBHSMX010000023">
    <property type="protein sequence ID" value="MFC5522132.1"/>
    <property type="molecule type" value="Genomic_DNA"/>
</dbReference>
<accession>A0ABW0QDY7</accession>
<sequence length="238" mass="27552">MNTDLGWLLAALPLMAMFCVLYWLRQRWVARQKRRIPRRWPLHARELVNSEELRVWRWLSETFDDHHVMIKISVTRFIRPHASETGLYWYGLLKNVTCTFSVCDEDGHVVGCVDVPKSFGLSQKARTLKEDLLAECGIAYIVLNPSRLPNPVEIRNEFLGEVAERSRHSKREEAAAVAAARVSLKQTLVQQRRMRKPSDFPEYGESATSSMPSHWHDSFFIQSNSRPAELRCLSERSA</sequence>
<evidence type="ECO:0000259" key="2">
    <source>
        <dbReference type="Pfam" id="PF10881"/>
    </source>
</evidence>
<evidence type="ECO:0000313" key="3">
    <source>
        <dbReference type="EMBL" id="MFC5522132.1"/>
    </source>
</evidence>
<dbReference type="RefSeq" id="WP_068834155.1">
    <property type="nucleotide sequence ID" value="NZ_JBHSMX010000023.1"/>
</dbReference>
<dbReference type="Proteomes" id="UP001596084">
    <property type="component" value="Unassembled WGS sequence"/>
</dbReference>
<feature type="domain" description="DUF2726" evidence="2">
    <location>
        <begin position="45"/>
        <end position="158"/>
    </location>
</feature>
<feature type="transmembrane region" description="Helical" evidence="1">
    <location>
        <begin position="6"/>
        <end position="24"/>
    </location>
</feature>
<proteinExistence type="predicted"/>
<keyword evidence="1" id="KW-0472">Membrane</keyword>
<keyword evidence="1" id="KW-0812">Transmembrane</keyword>
<organism evidence="3 4">
    <name type="scientific">Polaromonas jejuensis</name>
    <dbReference type="NCBI Taxonomy" id="457502"/>
    <lineage>
        <taxon>Bacteria</taxon>
        <taxon>Pseudomonadati</taxon>
        <taxon>Pseudomonadota</taxon>
        <taxon>Betaproteobacteria</taxon>
        <taxon>Burkholderiales</taxon>
        <taxon>Comamonadaceae</taxon>
        <taxon>Polaromonas</taxon>
    </lineage>
</organism>
<keyword evidence="1" id="KW-1133">Transmembrane helix</keyword>
<reference evidence="4" key="1">
    <citation type="journal article" date="2019" name="Int. J. Syst. Evol. Microbiol.">
        <title>The Global Catalogue of Microorganisms (GCM) 10K type strain sequencing project: providing services to taxonomists for standard genome sequencing and annotation.</title>
        <authorList>
            <consortium name="The Broad Institute Genomics Platform"/>
            <consortium name="The Broad Institute Genome Sequencing Center for Infectious Disease"/>
            <person name="Wu L."/>
            <person name="Ma J."/>
        </authorList>
    </citation>
    <scope>NUCLEOTIDE SEQUENCE [LARGE SCALE GENOMIC DNA]</scope>
    <source>
        <strain evidence="4">CGMCC 4.7277</strain>
    </source>
</reference>
<dbReference type="InterPro" id="IPR024402">
    <property type="entry name" value="DUF2726"/>
</dbReference>
<gene>
    <name evidence="3" type="ORF">ACFPP7_14610</name>
</gene>
<name>A0ABW0QDY7_9BURK</name>
<comment type="caution">
    <text evidence="3">The sequence shown here is derived from an EMBL/GenBank/DDBJ whole genome shotgun (WGS) entry which is preliminary data.</text>
</comment>
<protein>
    <submittedName>
        <fullName evidence="3">DUF2726 domain-containing protein</fullName>
    </submittedName>
</protein>